<protein>
    <recommendedName>
        <fullName evidence="2">Solute-binding protein family 5 domain-containing protein</fullName>
    </recommendedName>
</protein>
<reference evidence="3" key="1">
    <citation type="journal article" date="2015" name="Nature">
        <title>Complex archaea that bridge the gap between prokaryotes and eukaryotes.</title>
        <authorList>
            <person name="Spang A."/>
            <person name="Saw J.H."/>
            <person name="Jorgensen S.L."/>
            <person name="Zaremba-Niedzwiedzka K."/>
            <person name="Martijn J."/>
            <person name="Lind A.E."/>
            <person name="van Eijk R."/>
            <person name="Schleper C."/>
            <person name="Guy L."/>
            <person name="Ettema T.J."/>
        </authorList>
    </citation>
    <scope>NUCLEOTIDE SEQUENCE</scope>
</reference>
<dbReference type="Gene3D" id="3.40.190.10">
    <property type="entry name" value="Periplasmic binding protein-like II"/>
    <property type="match status" value="1"/>
</dbReference>
<comment type="caution">
    <text evidence="3">The sequence shown here is derived from an EMBL/GenBank/DDBJ whole genome shotgun (WGS) entry which is preliminary data.</text>
</comment>
<dbReference type="GO" id="GO:0015833">
    <property type="term" value="P:peptide transport"/>
    <property type="evidence" value="ECO:0007669"/>
    <property type="project" value="TreeGrafter"/>
</dbReference>
<feature type="non-terminal residue" evidence="3">
    <location>
        <position position="1"/>
    </location>
</feature>
<proteinExistence type="predicted"/>
<sequence length="701" mass="79245">PQIMKVAGKPGKIEKLDDLRVRFSFDKPNGLFLIKLATPSGLGVVGRPAHYLRKYHPRIGDERAIREMMAARKLASRLDVYNTVREENNPEHPRLWPWVYRTHRANPPYTFVRNPYYWMVDTAGNQLPYIDRLHFQVRGRELINTAAANGQLSMQRRHLSYDQYTLLMSERAKSKYEVLHWYPADSSNFVISPNLNLRIDPDKPETAKKHALLNDKRFRQALSLAINRREIIQAEYNGQTEPAQVAPGPASYFYEPSLYKSFTDHDPARANRLLDEIGLTRRDYEGYRTFADGSRMVFYLNLCAFLQAGPSQFIIDDWKRVGVRVILRMRTRQLWATEMAAMTHDLTAWGSDSEYLPLLAPRFFVPIGYGCFYAQGFAKWNNRGGLYGDPLAKGPGCIEPPKGHPLRRAMEIFETVAATGDPAEQRERFREVLKIAAENVWTINICTAPPQLVVVKDGLRNVPASAVSCWNFITPGNTGIETYFFEESTDSPGAVRQIARAIEKVTPPPDAPAAVAQAEADSGWLAPVIKWLCIGIVAGLIVLSAVRHPYIARRLMIMVPTLLVISVIVFTIIHLPPGDYVTSRIMELREAGDQADLKRIEDLRKQFHLEDPVAVRYVRWLGLNWFASIRPERTDGFPYFRLTADAAKAGLLQGNLGRSMANSRPVNEIVGDRILLTVVISLGTVLFTWALAIPTGIFSAV</sequence>
<dbReference type="Pfam" id="PF00496">
    <property type="entry name" value="SBP_bac_5"/>
    <property type="match status" value="1"/>
</dbReference>
<dbReference type="EMBL" id="LAZR01024618">
    <property type="protein sequence ID" value="KKL74536.1"/>
    <property type="molecule type" value="Genomic_DNA"/>
</dbReference>
<dbReference type="InterPro" id="IPR000914">
    <property type="entry name" value="SBP_5_dom"/>
</dbReference>
<feature type="domain" description="Solute-binding protein family 5" evidence="2">
    <location>
        <begin position="12"/>
        <end position="352"/>
    </location>
</feature>
<keyword evidence="1" id="KW-0472">Membrane</keyword>
<dbReference type="SUPFAM" id="SSF53850">
    <property type="entry name" value="Periplasmic binding protein-like II"/>
    <property type="match status" value="1"/>
</dbReference>
<keyword evidence="1" id="KW-0812">Transmembrane</keyword>
<dbReference type="GO" id="GO:1904680">
    <property type="term" value="F:peptide transmembrane transporter activity"/>
    <property type="evidence" value="ECO:0007669"/>
    <property type="project" value="TreeGrafter"/>
</dbReference>
<evidence type="ECO:0000313" key="3">
    <source>
        <dbReference type="EMBL" id="KKL74536.1"/>
    </source>
</evidence>
<keyword evidence="1" id="KW-1133">Transmembrane helix</keyword>
<feature type="non-terminal residue" evidence="3">
    <location>
        <position position="701"/>
    </location>
</feature>
<dbReference type="AlphaFoldDB" id="A0A0F9F7P7"/>
<evidence type="ECO:0000256" key="1">
    <source>
        <dbReference type="SAM" id="Phobius"/>
    </source>
</evidence>
<dbReference type="PANTHER" id="PTHR30290">
    <property type="entry name" value="PERIPLASMIC BINDING COMPONENT OF ABC TRANSPORTER"/>
    <property type="match status" value="1"/>
</dbReference>
<organism evidence="3">
    <name type="scientific">marine sediment metagenome</name>
    <dbReference type="NCBI Taxonomy" id="412755"/>
    <lineage>
        <taxon>unclassified sequences</taxon>
        <taxon>metagenomes</taxon>
        <taxon>ecological metagenomes</taxon>
    </lineage>
</organism>
<dbReference type="PANTHER" id="PTHR30290:SF62">
    <property type="entry name" value="OLIGOPEPTIDE ABC TRANSPORTER, PERIPLASMIC OLIGOPEPTIDE-BINDING PROTEIN"/>
    <property type="match status" value="1"/>
</dbReference>
<feature type="transmembrane region" description="Helical" evidence="1">
    <location>
        <begin position="555"/>
        <end position="575"/>
    </location>
</feature>
<dbReference type="Gene3D" id="3.10.105.10">
    <property type="entry name" value="Dipeptide-binding Protein, Domain 3"/>
    <property type="match status" value="1"/>
</dbReference>
<feature type="transmembrane region" description="Helical" evidence="1">
    <location>
        <begin position="524"/>
        <end position="543"/>
    </location>
</feature>
<accession>A0A0F9F7P7</accession>
<gene>
    <name evidence="3" type="ORF">LCGC14_2063910</name>
</gene>
<evidence type="ECO:0000259" key="2">
    <source>
        <dbReference type="Pfam" id="PF00496"/>
    </source>
</evidence>
<feature type="transmembrane region" description="Helical" evidence="1">
    <location>
        <begin position="674"/>
        <end position="698"/>
    </location>
</feature>
<name>A0A0F9F7P7_9ZZZZ</name>
<dbReference type="InterPro" id="IPR039424">
    <property type="entry name" value="SBP_5"/>
</dbReference>